<dbReference type="EMBL" id="SHKW01000002">
    <property type="protein sequence ID" value="RZU35447.1"/>
    <property type="molecule type" value="Genomic_DNA"/>
</dbReference>
<evidence type="ECO:0000313" key="2">
    <source>
        <dbReference type="Proteomes" id="UP000292958"/>
    </source>
</evidence>
<accession>A0A4Q7YDR5</accession>
<dbReference type="OrthoDB" id="1551203at2"/>
<reference evidence="1 2" key="1">
    <citation type="submission" date="2019-02" db="EMBL/GenBank/DDBJ databases">
        <title>Genomic Encyclopedia of Archaeal and Bacterial Type Strains, Phase II (KMG-II): from individual species to whole genera.</title>
        <authorList>
            <person name="Goeker M."/>
        </authorList>
    </citation>
    <scope>NUCLEOTIDE SEQUENCE [LARGE SCALE GENOMIC DNA]</scope>
    <source>
        <strain evidence="1 2">DSM 18101</strain>
    </source>
</reference>
<name>A0A4Q7YDR5_9BACT</name>
<gene>
    <name evidence="1" type="ORF">BDD14_5496</name>
</gene>
<dbReference type="AlphaFoldDB" id="A0A4Q7YDR5"/>
<proteinExistence type="predicted"/>
<evidence type="ECO:0000313" key="1">
    <source>
        <dbReference type="EMBL" id="RZU35447.1"/>
    </source>
</evidence>
<protein>
    <submittedName>
        <fullName evidence="1">Uncharacterized protein</fullName>
    </submittedName>
</protein>
<dbReference type="RefSeq" id="WP_130423717.1">
    <property type="nucleotide sequence ID" value="NZ_SHKW01000002.1"/>
</dbReference>
<dbReference type="Proteomes" id="UP000292958">
    <property type="component" value="Unassembled WGS sequence"/>
</dbReference>
<organism evidence="1 2">
    <name type="scientific">Edaphobacter modestus</name>
    <dbReference type="NCBI Taxonomy" id="388466"/>
    <lineage>
        <taxon>Bacteria</taxon>
        <taxon>Pseudomonadati</taxon>
        <taxon>Acidobacteriota</taxon>
        <taxon>Terriglobia</taxon>
        <taxon>Terriglobales</taxon>
        <taxon>Acidobacteriaceae</taxon>
        <taxon>Edaphobacter</taxon>
    </lineage>
</organism>
<comment type="caution">
    <text evidence="1">The sequence shown here is derived from an EMBL/GenBank/DDBJ whole genome shotgun (WGS) entry which is preliminary data.</text>
</comment>
<sequence>MSSLYTWGGTYFGKRQGDSLFTLNGVEAGRFRGDEVFGSDGSYLGELKSGKLITNTSKGSRRASSFAGRSQVGHVGSVGRVGTVMIAGYEDFPGPDSFR</sequence>
<keyword evidence="2" id="KW-1185">Reference proteome</keyword>